<dbReference type="AlphaFoldDB" id="A0AAU9LW98"/>
<accession>A0AAU9LW98</accession>
<sequence>MKQRKVQVPAVVDWNWIEQTGLLEGLEPFLEKSFAGVHGPFICMGWRRLFQIQEVVYKELVVENLAIVSFRRKIGALEKKNITFCLKGERRELNLTDLALRTEIYLSSEVHTDYYMEFITGSIKLTEGFKAE</sequence>
<organism evidence="1 2">
    <name type="scientific">Lactuca virosa</name>
    <dbReference type="NCBI Taxonomy" id="75947"/>
    <lineage>
        <taxon>Eukaryota</taxon>
        <taxon>Viridiplantae</taxon>
        <taxon>Streptophyta</taxon>
        <taxon>Embryophyta</taxon>
        <taxon>Tracheophyta</taxon>
        <taxon>Spermatophyta</taxon>
        <taxon>Magnoliopsida</taxon>
        <taxon>eudicotyledons</taxon>
        <taxon>Gunneridae</taxon>
        <taxon>Pentapetalae</taxon>
        <taxon>asterids</taxon>
        <taxon>campanulids</taxon>
        <taxon>Asterales</taxon>
        <taxon>Asteraceae</taxon>
        <taxon>Cichorioideae</taxon>
        <taxon>Cichorieae</taxon>
        <taxon>Lactucinae</taxon>
        <taxon>Lactuca</taxon>
    </lineage>
</organism>
<comment type="caution">
    <text evidence="1">The sequence shown here is derived from an EMBL/GenBank/DDBJ whole genome shotgun (WGS) entry which is preliminary data.</text>
</comment>
<protein>
    <submittedName>
        <fullName evidence="1">Uncharacterized protein</fullName>
    </submittedName>
</protein>
<proteinExistence type="predicted"/>
<name>A0AAU9LW98_9ASTR</name>
<dbReference type="Proteomes" id="UP001157418">
    <property type="component" value="Unassembled WGS sequence"/>
</dbReference>
<evidence type="ECO:0000313" key="2">
    <source>
        <dbReference type="Proteomes" id="UP001157418"/>
    </source>
</evidence>
<reference evidence="1 2" key="1">
    <citation type="submission" date="2022-01" db="EMBL/GenBank/DDBJ databases">
        <authorList>
            <person name="Xiong W."/>
            <person name="Schranz E."/>
        </authorList>
    </citation>
    <scope>NUCLEOTIDE SEQUENCE [LARGE SCALE GENOMIC DNA]</scope>
</reference>
<evidence type="ECO:0000313" key="1">
    <source>
        <dbReference type="EMBL" id="CAH1418795.1"/>
    </source>
</evidence>
<dbReference type="EMBL" id="CAKMRJ010000113">
    <property type="protein sequence ID" value="CAH1418795.1"/>
    <property type="molecule type" value="Genomic_DNA"/>
</dbReference>
<gene>
    <name evidence="1" type="ORF">LVIROSA_LOCUS6370</name>
</gene>
<keyword evidence="2" id="KW-1185">Reference proteome</keyword>